<feature type="domain" description="NAD-dependent epimerase/dehydratase" evidence="2">
    <location>
        <begin position="5"/>
        <end position="230"/>
    </location>
</feature>
<dbReference type="InterPro" id="IPR001509">
    <property type="entry name" value="Epimerase_deHydtase"/>
</dbReference>
<dbReference type="PANTHER" id="PTHR43000">
    <property type="entry name" value="DTDP-D-GLUCOSE 4,6-DEHYDRATASE-RELATED"/>
    <property type="match status" value="1"/>
</dbReference>
<protein>
    <submittedName>
        <fullName evidence="3">NAD-dependent epimerase/dehydratase family protein</fullName>
    </submittedName>
</protein>
<dbReference type="SUPFAM" id="SSF51735">
    <property type="entry name" value="NAD(P)-binding Rossmann-fold domains"/>
    <property type="match status" value="1"/>
</dbReference>
<accession>A0A8J7YKP3</accession>
<dbReference type="Pfam" id="PF01370">
    <property type="entry name" value="Epimerase"/>
    <property type="match status" value="1"/>
</dbReference>
<sequence>MNERIFVTGACGFIGRHLVYEAVKEGYDVSGLAHCDREVPDARITVGDIRDAETVEKASAGCDYFIHLAAVTSNVEFERRTDYSFDVNIGGFRTAINAALKNRCRRFIFASSAAIYLDSFSEKSIIPFDAQRNHYAKTKMVNEMVGRSYGDVFGMKVLGLRFFNVYGPGENEKGNYASIMSQFIRCSREGRKLVIYGDGSQERDFVHVRDVARITLKLSSSEHTGVVNVGTGRTISYRKIADIIDRDNQEFVPNPLSSYQMLTRADTALLKSIIGGYEFIRVEDGIRMLMDGGVQG</sequence>
<dbReference type="Proteomes" id="UP000716004">
    <property type="component" value="Unassembled WGS sequence"/>
</dbReference>
<evidence type="ECO:0000259" key="2">
    <source>
        <dbReference type="Pfam" id="PF01370"/>
    </source>
</evidence>
<dbReference type="EMBL" id="JAGVSJ010000024">
    <property type="protein sequence ID" value="MBX8632387.1"/>
    <property type="molecule type" value="Genomic_DNA"/>
</dbReference>
<dbReference type="Gene3D" id="3.90.25.10">
    <property type="entry name" value="UDP-galactose 4-epimerase, domain 1"/>
    <property type="match status" value="1"/>
</dbReference>
<evidence type="ECO:0000313" key="3">
    <source>
        <dbReference type="EMBL" id="MBX8632387.1"/>
    </source>
</evidence>
<evidence type="ECO:0000313" key="4">
    <source>
        <dbReference type="Proteomes" id="UP000716004"/>
    </source>
</evidence>
<proteinExistence type="inferred from homology"/>
<reference evidence="3" key="1">
    <citation type="submission" date="2021-04" db="EMBL/GenBank/DDBJ databases">
        <title>Genomic insights into ecological role and evolution of a novel Thermoplasmata order Candidatus Sysuiplasmatales.</title>
        <authorList>
            <person name="Yuan Y."/>
        </authorList>
    </citation>
    <scope>NUCLEOTIDE SEQUENCE</scope>
    <source>
        <strain evidence="3">YP2-bin.285</strain>
    </source>
</reference>
<comment type="similarity">
    <text evidence="1">Belongs to the NAD(P)-dependent epimerase/dehydratase family.</text>
</comment>
<gene>
    <name evidence="3" type="ORF">J9259_07735</name>
</gene>
<dbReference type="Gene3D" id="3.40.50.720">
    <property type="entry name" value="NAD(P)-binding Rossmann-like Domain"/>
    <property type="match status" value="1"/>
</dbReference>
<comment type="caution">
    <text evidence="3">The sequence shown here is derived from an EMBL/GenBank/DDBJ whole genome shotgun (WGS) entry which is preliminary data.</text>
</comment>
<name>A0A8J7YKP3_9ARCH</name>
<dbReference type="AlphaFoldDB" id="A0A8J7YKP3"/>
<organism evidence="3 4">
    <name type="scientific">Candidatus Sysuiplasma superficiale</name>
    <dbReference type="NCBI Taxonomy" id="2823368"/>
    <lineage>
        <taxon>Archaea</taxon>
        <taxon>Methanobacteriati</taxon>
        <taxon>Thermoplasmatota</taxon>
        <taxon>Thermoplasmata</taxon>
        <taxon>Candidatus Sysuiplasmatales</taxon>
        <taxon>Candidatus Sysuiplasmataceae</taxon>
        <taxon>Candidatus Sysuiplasma</taxon>
    </lineage>
</organism>
<evidence type="ECO:0000256" key="1">
    <source>
        <dbReference type="ARBA" id="ARBA00007637"/>
    </source>
</evidence>
<dbReference type="InterPro" id="IPR036291">
    <property type="entry name" value="NAD(P)-bd_dom_sf"/>
</dbReference>